<organism evidence="1 2">
    <name type="scientific">Duganella alba</name>
    <dbReference type="NCBI Taxonomy" id="2666081"/>
    <lineage>
        <taxon>Bacteria</taxon>
        <taxon>Pseudomonadati</taxon>
        <taxon>Pseudomonadota</taxon>
        <taxon>Betaproteobacteria</taxon>
        <taxon>Burkholderiales</taxon>
        <taxon>Oxalobacteraceae</taxon>
        <taxon>Telluria group</taxon>
        <taxon>Duganella</taxon>
    </lineage>
</organism>
<name>A0A6L5QP92_9BURK</name>
<sequence>MRQLVVEVPAGELANLEKITLIEVRSAPVTKEKKRRMKISLVATAFEAKTKLVPQEQRKQALGKAFGILQGRSDSPQDGLVFQIEQRAE</sequence>
<gene>
    <name evidence="1" type="ORF">GJ697_26985</name>
</gene>
<dbReference type="Proteomes" id="UP000481037">
    <property type="component" value="Unassembled WGS sequence"/>
</dbReference>
<dbReference type="EMBL" id="WKJM01000035">
    <property type="protein sequence ID" value="MRX11475.1"/>
    <property type="molecule type" value="Genomic_DNA"/>
</dbReference>
<keyword evidence="2" id="KW-1185">Reference proteome</keyword>
<comment type="caution">
    <text evidence="1">The sequence shown here is derived from an EMBL/GenBank/DDBJ whole genome shotgun (WGS) entry which is preliminary data.</text>
</comment>
<protein>
    <submittedName>
        <fullName evidence="1">Uncharacterized protein</fullName>
    </submittedName>
</protein>
<dbReference type="RefSeq" id="WP_154369867.1">
    <property type="nucleotide sequence ID" value="NZ_WKJM01000035.1"/>
</dbReference>
<reference evidence="1 2" key="1">
    <citation type="submission" date="2019-11" db="EMBL/GenBank/DDBJ databases">
        <title>Novel species isolated from a subtropical stream in China.</title>
        <authorList>
            <person name="Lu H."/>
        </authorList>
    </citation>
    <scope>NUCLEOTIDE SEQUENCE [LARGE SCALE GENOMIC DNA]</scope>
    <source>
        <strain evidence="1 2">FT25W</strain>
    </source>
</reference>
<evidence type="ECO:0000313" key="2">
    <source>
        <dbReference type="Proteomes" id="UP000481037"/>
    </source>
</evidence>
<accession>A0A6L5QP92</accession>
<proteinExistence type="predicted"/>
<evidence type="ECO:0000313" key="1">
    <source>
        <dbReference type="EMBL" id="MRX11475.1"/>
    </source>
</evidence>
<dbReference type="AlphaFoldDB" id="A0A6L5QP92"/>